<dbReference type="InterPro" id="IPR006115">
    <property type="entry name" value="6PGDH_NADP-bd"/>
</dbReference>
<organism evidence="6 7">
    <name type="scientific">Nocardiopsis coralli</name>
    <dbReference type="NCBI Taxonomy" id="2772213"/>
    <lineage>
        <taxon>Bacteria</taxon>
        <taxon>Bacillati</taxon>
        <taxon>Actinomycetota</taxon>
        <taxon>Actinomycetes</taxon>
        <taxon>Streptosporangiales</taxon>
        <taxon>Nocardiopsidaceae</taxon>
        <taxon>Nocardiopsis</taxon>
    </lineage>
</organism>
<reference evidence="6 7" key="1">
    <citation type="submission" date="2020-09" db="EMBL/GenBank/DDBJ databases">
        <title>Diversity and distribution of actinomycetes associated with coral in the coast of Hainan.</title>
        <authorList>
            <person name="Li F."/>
        </authorList>
    </citation>
    <scope>NUCLEOTIDE SEQUENCE [LARGE SCALE GENOMIC DNA]</scope>
    <source>
        <strain evidence="6 7">HNM0947</strain>
    </source>
</reference>
<keyword evidence="3" id="KW-0520">NAD</keyword>
<dbReference type="InterPro" id="IPR013328">
    <property type="entry name" value="6PGD_dom2"/>
</dbReference>
<dbReference type="InterPro" id="IPR029154">
    <property type="entry name" value="HIBADH-like_NADP-bd"/>
</dbReference>
<proteinExistence type="inferred from homology"/>
<feature type="domain" description="6-phosphogluconate dehydrogenase NADP-binding" evidence="4">
    <location>
        <begin position="4"/>
        <end position="160"/>
    </location>
</feature>
<evidence type="ECO:0000256" key="1">
    <source>
        <dbReference type="ARBA" id="ARBA00009080"/>
    </source>
</evidence>
<keyword evidence="2" id="KW-0560">Oxidoreductase</keyword>
<dbReference type="Proteomes" id="UP000806528">
    <property type="component" value="Unassembled WGS sequence"/>
</dbReference>
<comment type="similarity">
    <text evidence="1">Belongs to the HIBADH-related family.</text>
</comment>
<dbReference type="InterPro" id="IPR015815">
    <property type="entry name" value="HIBADH-related"/>
</dbReference>
<dbReference type="SUPFAM" id="SSF48179">
    <property type="entry name" value="6-phosphogluconate dehydrogenase C-terminal domain-like"/>
    <property type="match status" value="1"/>
</dbReference>
<dbReference type="PANTHER" id="PTHR43580:SF2">
    <property type="entry name" value="CYTOKINE-LIKE NUCLEAR FACTOR N-PAC"/>
    <property type="match status" value="1"/>
</dbReference>
<dbReference type="Gene3D" id="3.40.50.720">
    <property type="entry name" value="NAD(P)-binding Rossmann-like Domain"/>
    <property type="match status" value="1"/>
</dbReference>
<dbReference type="PANTHER" id="PTHR43580">
    <property type="entry name" value="OXIDOREDUCTASE GLYR1-RELATED"/>
    <property type="match status" value="1"/>
</dbReference>
<feature type="domain" description="3-hydroxyisobutyrate dehydrogenase-like NAD-binding" evidence="5">
    <location>
        <begin position="164"/>
        <end position="282"/>
    </location>
</feature>
<comment type="caution">
    <text evidence="6">The sequence shown here is derived from an EMBL/GenBank/DDBJ whole genome shotgun (WGS) entry which is preliminary data.</text>
</comment>
<gene>
    <name evidence="6" type="ORF">IDM40_05500</name>
</gene>
<dbReference type="InterPro" id="IPR051265">
    <property type="entry name" value="HIBADH-related_NP60_sf"/>
</dbReference>
<dbReference type="Gene3D" id="1.10.1040.10">
    <property type="entry name" value="N-(1-d-carboxylethyl)-l-norvaline Dehydrogenase, domain 2"/>
    <property type="match status" value="1"/>
</dbReference>
<dbReference type="RefSeq" id="WP_193120817.1">
    <property type="nucleotide sequence ID" value="NZ_JADBGI010000004.1"/>
</dbReference>
<protein>
    <submittedName>
        <fullName evidence="6">NAD(P)-dependent oxidoreductase</fullName>
    </submittedName>
</protein>
<accession>A0ABR9P2T7</accession>
<dbReference type="Pfam" id="PF03446">
    <property type="entry name" value="NAD_binding_2"/>
    <property type="match status" value="1"/>
</dbReference>
<keyword evidence="7" id="KW-1185">Reference proteome</keyword>
<evidence type="ECO:0000313" key="7">
    <source>
        <dbReference type="Proteomes" id="UP000806528"/>
    </source>
</evidence>
<evidence type="ECO:0000259" key="5">
    <source>
        <dbReference type="Pfam" id="PF14833"/>
    </source>
</evidence>
<evidence type="ECO:0000259" key="4">
    <source>
        <dbReference type="Pfam" id="PF03446"/>
    </source>
</evidence>
<dbReference type="SUPFAM" id="SSF51735">
    <property type="entry name" value="NAD(P)-binding Rossmann-fold domains"/>
    <property type="match status" value="1"/>
</dbReference>
<dbReference type="EMBL" id="JADBGI010000004">
    <property type="protein sequence ID" value="MBE2998163.1"/>
    <property type="molecule type" value="Genomic_DNA"/>
</dbReference>
<dbReference type="PIRSF" id="PIRSF000103">
    <property type="entry name" value="HIBADH"/>
    <property type="match status" value="1"/>
</dbReference>
<evidence type="ECO:0000256" key="2">
    <source>
        <dbReference type="ARBA" id="ARBA00023002"/>
    </source>
</evidence>
<dbReference type="InterPro" id="IPR008927">
    <property type="entry name" value="6-PGluconate_DH-like_C_sf"/>
</dbReference>
<dbReference type="Pfam" id="PF14833">
    <property type="entry name" value="NAD_binding_11"/>
    <property type="match status" value="1"/>
</dbReference>
<evidence type="ECO:0000256" key="3">
    <source>
        <dbReference type="ARBA" id="ARBA00023027"/>
    </source>
</evidence>
<evidence type="ECO:0000313" key="6">
    <source>
        <dbReference type="EMBL" id="MBE2998163.1"/>
    </source>
</evidence>
<name>A0ABR9P2T7_9ACTN</name>
<sequence>MSTTVAVLGTGIMGSGMASNLIEQGFDVRVWNRSREKTRPLEDAGAHSAASPAEAVEGAAVVLTVLFDEGVTAEVMERALPSTAPGAVWAQAGTVGVKGTADLVKLAERNGVGIVDTPVLGTKGPAEQGTLVVLTAGEGEALATARPVLEAFSAKEIHVGDRPGQASALKLACNAWVTTLTAGVAQSMAMAEALGTDPRLFLEAISGGPLDAGYAHVKGEAMLSGEYDPSFTVHGALKDLDLMVDSARSHGVAAGVLDGVRVQFKAAELSGHRDEDIAAVFEAVTPDDR</sequence>
<dbReference type="InterPro" id="IPR036291">
    <property type="entry name" value="NAD(P)-bd_dom_sf"/>
</dbReference>